<evidence type="ECO:0000313" key="1">
    <source>
        <dbReference type="EMBL" id="PVE46440.1"/>
    </source>
</evidence>
<dbReference type="AlphaFoldDB" id="A0A2T7UNY6"/>
<comment type="caution">
    <text evidence="1">The sequence shown here is derived from an EMBL/GenBank/DDBJ whole genome shotgun (WGS) entry which is preliminary data.</text>
</comment>
<dbReference type="RefSeq" id="WP_107753476.1">
    <property type="nucleotide sequence ID" value="NZ_QBKF01000009.1"/>
</dbReference>
<accession>A0A2T7UNY6</accession>
<protein>
    <submittedName>
        <fullName evidence="1">Uncharacterized protein</fullName>
    </submittedName>
</protein>
<gene>
    <name evidence="1" type="ORF">DDE23_17540</name>
</gene>
<sequence>MATLTESDLDHALRVLQGFAPDRLGPLALICTCDQCLPPEVLLCLETRPLAAIPPEAVSHWFAAAAAHHADGRPIGPLSTDRAQDHAAEGFAMLVKVLEALAAEMLQAGPGLSALRRDWWFVEPAAWTRRLLACGLPGALPEPARRALDRALMALVDEALATGSARLLDTLEYLGTFGRGLPALMAWVEDQPLRAQLSFWAQVLAGRACAPDARAGRSWEDFRTATRIMPRAMAERMNLAVMNPRLGDLMFRAALRLRDPMSREMAECGYVLWENSVAAMRLPAGPRG</sequence>
<name>A0A2T7UNY6_9RHOB</name>
<dbReference type="EMBL" id="QDDR01000009">
    <property type="protein sequence ID" value="PVE46440.1"/>
    <property type="molecule type" value="Genomic_DNA"/>
</dbReference>
<dbReference type="Proteomes" id="UP000244810">
    <property type="component" value="Unassembled WGS sequence"/>
</dbReference>
<evidence type="ECO:0000313" key="2">
    <source>
        <dbReference type="Proteomes" id="UP000244810"/>
    </source>
</evidence>
<proteinExistence type="predicted"/>
<organism evidence="1 2">
    <name type="scientific">Pararhodobacter aggregans</name>
    <dbReference type="NCBI Taxonomy" id="404875"/>
    <lineage>
        <taxon>Bacteria</taxon>
        <taxon>Pseudomonadati</taxon>
        <taxon>Pseudomonadota</taxon>
        <taxon>Alphaproteobacteria</taxon>
        <taxon>Rhodobacterales</taxon>
        <taxon>Paracoccaceae</taxon>
        <taxon>Pararhodobacter</taxon>
    </lineage>
</organism>
<reference evidence="1 2" key="1">
    <citation type="journal article" date="2011" name="Syst. Appl. Microbiol.">
        <title>Defluviimonas denitrificans gen. nov., sp. nov., and Pararhodobacter aggregans gen. nov., sp. nov., non-phototrophic Rhodobacteraceae from the biofilter of a marine aquaculture.</title>
        <authorList>
            <person name="Foesel B.U."/>
            <person name="Drake H.L."/>
            <person name="Schramm A."/>
        </authorList>
    </citation>
    <scope>NUCLEOTIDE SEQUENCE [LARGE SCALE GENOMIC DNA]</scope>
    <source>
        <strain evidence="1 2">D1-19</strain>
    </source>
</reference>
<keyword evidence="2" id="KW-1185">Reference proteome</keyword>